<dbReference type="GO" id="GO:0005524">
    <property type="term" value="F:ATP binding"/>
    <property type="evidence" value="ECO:0007669"/>
    <property type="project" value="InterPro"/>
</dbReference>
<feature type="domain" description="Chromosomal replication initiator DnaA C-terminal" evidence="1">
    <location>
        <begin position="19"/>
        <end position="83"/>
    </location>
</feature>
<dbReference type="Gene3D" id="1.10.1750.10">
    <property type="match status" value="1"/>
</dbReference>
<dbReference type="GO" id="GO:0006275">
    <property type="term" value="P:regulation of DNA replication"/>
    <property type="evidence" value="ECO:0007669"/>
    <property type="project" value="InterPro"/>
</dbReference>
<dbReference type="InParanoid" id="A0A371RKD0"/>
<dbReference type="OrthoDB" id="8480222at2"/>
<reference evidence="2 3" key="1">
    <citation type="submission" date="2018-08" db="EMBL/GenBank/DDBJ databases">
        <title>Parvularcula sp. SM1705, isolated from surface water of the South Sea China.</title>
        <authorList>
            <person name="Sun L."/>
        </authorList>
    </citation>
    <scope>NUCLEOTIDE SEQUENCE [LARGE SCALE GENOMIC DNA]</scope>
    <source>
        <strain evidence="2 3">SM1705</strain>
    </source>
</reference>
<dbReference type="AlphaFoldDB" id="A0A371RKD0"/>
<dbReference type="SUPFAM" id="SSF48295">
    <property type="entry name" value="TrpR-like"/>
    <property type="match status" value="1"/>
</dbReference>
<name>A0A371RKD0_9PROT</name>
<accession>A0A371RKD0</accession>
<dbReference type="RefSeq" id="WP_116392542.1">
    <property type="nucleotide sequence ID" value="NZ_QUQO01000001.1"/>
</dbReference>
<dbReference type="InterPro" id="IPR010921">
    <property type="entry name" value="Trp_repressor/repl_initiator"/>
</dbReference>
<dbReference type="GO" id="GO:0006270">
    <property type="term" value="P:DNA replication initiation"/>
    <property type="evidence" value="ECO:0007669"/>
    <property type="project" value="InterPro"/>
</dbReference>
<evidence type="ECO:0000259" key="1">
    <source>
        <dbReference type="SMART" id="SM00760"/>
    </source>
</evidence>
<dbReference type="SMART" id="SM00760">
    <property type="entry name" value="Bac_DnaA_C"/>
    <property type="match status" value="1"/>
</dbReference>
<gene>
    <name evidence="2" type="ORF">DX908_11910</name>
</gene>
<dbReference type="GO" id="GO:0043565">
    <property type="term" value="F:sequence-specific DNA binding"/>
    <property type="evidence" value="ECO:0007669"/>
    <property type="project" value="InterPro"/>
</dbReference>
<evidence type="ECO:0000313" key="3">
    <source>
        <dbReference type="Proteomes" id="UP000264589"/>
    </source>
</evidence>
<keyword evidence="3" id="KW-1185">Reference proteome</keyword>
<comment type="caution">
    <text evidence="2">The sequence shown here is derived from an EMBL/GenBank/DDBJ whole genome shotgun (WGS) entry which is preliminary data.</text>
</comment>
<dbReference type="CDD" id="cd06571">
    <property type="entry name" value="Bac_DnaA_C"/>
    <property type="match status" value="1"/>
</dbReference>
<sequence>MSKGHSHGKAVDWHALTARRVVAGEFGVSVEELMAPTRARAEIAFARQVAMYLAHVVYQMSYNEVAEAFDRERTTVAYACAVVEDARDDAELDARMERLEAQLTRLDRLREGRRIDRCGRLAIILECCPAG</sequence>
<protein>
    <submittedName>
        <fullName evidence="2">Chromosomal replication initiator DnaA</fullName>
    </submittedName>
</protein>
<evidence type="ECO:0000313" key="2">
    <source>
        <dbReference type="EMBL" id="RFB05910.1"/>
    </source>
</evidence>
<dbReference type="Pfam" id="PF08299">
    <property type="entry name" value="Bac_DnaA_C"/>
    <property type="match status" value="1"/>
</dbReference>
<proteinExistence type="predicted"/>
<dbReference type="Proteomes" id="UP000264589">
    <property type="component" value="Unassembled WGS sequence"/>
</dbReference>
<dbReference type="InterPro" id="IPR013159">
    <property type="entry name" value="DnaA_C"/>
</dbReference>
<dbReference type="EMBL" id="QUQO01000001">
    <property type="protein sequence ID" value="RFB05910.1"/>
    <property type="molecule type" value="Genomic_DNA"/>
</dbReference>
<organism evidence="2 3">
    <name type="scientific">Parvularcula marina</name>
    <dbReference type="NCBI Taxonomy" id="2292771"/>
    <lineage>
        <taxon>Bacteria</taxon>
        <taxon>Pseudomonadati</taxon>
        <taxon>Pseudomonadota</taxon>
        <taxon>Alphaproteobacteria</taxon>
        <taxon>Parvularculales</taxon>
        <taxon>Parvularculaceae</taxon>
        <taxon>Parvularcula</taxon>
    </lineage>
</organism>